<sequence>MKLDRPHTRPFYQIMNKHFYIPALNIGDGEESYPHPATADKLGQRNACQSKYYKNTELEVREPGHILARATSPVT</sequence>
<protein>
    <submittedName>
        <fullName evidence="3">Myosin motor domain-containing protein</fullName>
    </submittedName>
</protein>
<evidence type="ECO:0000313" key="3">
    <source>
        <dbReference type="WBParaSite" id="ECPE_0001086301-mRNA-1"/>
    </source>
</evidence>
<dbReference type="AlphaFoldDB" id="A0A183AV44"/>
<evidence type="ECO:0000313" key="1">
    <source>
        <dbReference type="EMBL" id="VDP87687.1"/>
    </source>
</evidence>
<evidence type="ECO:0000313" key="2">
    <source>
        <dbReference type="Proteomes" id="UP000272942"/>
    </source>
</evidence>
<dbReference type="Proteomes" id="UP000272942">
    <property type="component" value="Unassembled WGS sequence"/>
</dbReference>
<organism evidence="3">
    <name type="scientific">Echinostoma caproni</name>
    <dbReference type="NCBI Taxonomy" id="27848"/>
    <lineage>
        <taxon>Eukaryota</taxon>
        <taxon>Metazoa</taxon>
        <taxon>Spiralia</taxon>
        <taxon>Lophotrochozoa</taxon>
        <taxon>Platyhelminthes</taxon>
        <taxon>Trematoda</taxon>
        <taxon>Digenea</taxon>
        <taxon>Plagiorchiida</taxon>
        <taxon>Echinostomata</taxon>
        <taxon>Echinostomatoidea</taxon>
        <taxon>Echinostomatidae</taxon>
        <taxon>Echinostoma</taxon>
    </lineage>
</organism>
<accession>A0A183AV44</accession>
<gene>
    <name evidence="1" type="ORF">ECPE_LOCUS10829</name>
</gene>
<reference evidence="1 2" key="2">
    <citation type="submission" date="2018-11" db="EMBL/GenBank/DDBJ databases">
        <authorList>
            <consortium name="Pathogen Informatics"/>
        </authorList>
    </citation>
    <scope>NUCLEOTIDE SEQUENCE [LARGE SCALE GENOMIC DNA]</scope>
    <source>
        <strain evidence="1 2">Egypt</strain>
    </source>
</reference>
<dbReference type="WBParaSite" id="ECPE_0001086301-mRNA-1">
    <property type="protein sequence ID" value="ECPE_0001086301-mRNA-1"/>
    <property type="gene ID" value="ECPE_0001086301"/>
</dbReference>
<keyword evidence="2" id="KW-1185">Reference proteome</keyword>
<name>A0A183AV44_9TREM</name>
<proteinExistence type="predicted"/>
<reference evidence="3" key="1">
    <citation type="submission" date="2016-06" db="UniProtKB">
        <authorList>
            <consortium name="WormBaseParasite"/>
        </authorList>
    </citation>
    <scope>IDENTIFICATION</scope>
</reference>
<dbReference type="EMBL" id="UZAN01049764">
    <property type="protein sequence ID" value="VDP87687.1"/>
    <property type="molecule type" value="Genomic_DNA"/>
</dbReference>